<evidence type="ECO:0000313" key="2">
    <source>
        <dbReference type="EMBL" id="KIG19450.1"/>
    </source>
</evidence>
<dbReference type="SUPFAM" id="SSF53474">
    <property type="entry name" value="alpha/beta-Hydrolases"/>
    <property type="match status" value="1"/>
</dbReference>
<dbReference type="GO" id="GO:0016787">
    <property type="term" value="F:hydrolase activity"/>
    <property type="evidence" value="ECO:0007669"/>
    <property type="project" value="UniProtKB-KW"/>
</dbReference>
<accession>A0A0C2DDC8</accession>
<sequence length="314" mass="33827">MKHLPLLAGAVGLLGAGAHYFAVRKARELQSMPSPVSHAVLSKEPEGTQRFIERPDGTRIRAVVAGEGPTVVLAHGYGLTLGEWSLVWTRLLELGFRCIGFDLRGHGLSTIGTDGIGSTQMADDYEALFAALEIKDAVLVGHSTGGFLAIRALLEHPSLVERVRGLVGLATTAGQVMRGSPQNRVQVPLIKSGLIQGIASSPTYGWLFGASTCGDTPSPAVIQVFNELFVTQPHSRLWPILRALADESDYERLDQISVPTVVICGDSDRTTPRWHSEQIGARIPNARNVWIPGKGHLLNWEAPESLVEAIVSLL</sequence>
<gene>
    <name evidence="2" type="ORF">DB30_02731</name>
</gene>
<feature type="domain" description="AB hydrolase-1" evidence="1">
    <location>
        <begin position="71"/>
        <end position="309"/>
    </location>
</feature>
<dbReference type="RefSeq" id="WP_052546110.1">
    <property type="nucleotide sequence ID" value="NZ_JMCC02000002.1"/>
</dbReference>
<organism evidence="2 3">
    <name type="scientific">Enhygromyxa salina</name>
    <dbReference type="NCBI Taxonomy" id="215803"/>
    <lineage>
        <taxon>Bacteria</taxon>
        <taxon>Pseudomonadati</taxon>
        <taxon>Myxococcota</taxon>
        <taxon>Polyangia</taxon>
        <taxon>Nannocystales</taxon>
        <taxon>Nannocystaceae</taxon>
        <taxon>Enhygromyxa</taxon>
    </lineage>
</organism>
<dbReference type="PANTHER" id="PTHR43194">
    <property type="entry name" value="HYDROLASE ALPHA/BETA FOLD FAMILY"/>
    <property type="match status" value="1"/>
</dbReference>
<dbReference type="InterPro" id="IPR050228">
    <property type="entry name" value="Carboxylesterase_BioH"/>
</dbReference>
<dbReference type="Proteomes" id="UP000031599">
    <property type="component" value="Unassembled WGS sequence"/>
</dbReference>
<name>A0A0C2DDC8_9BACT</name>
<dbReference type="AlphaFoldDB" id="A0A0C2DDC8"/>
<dbReference type="PRINTS" id="PR00111">
    <property type="entry name" value="ABHYDROLASE"/>
</dbReference>
<dbReference type="InterPro" id="IPR000073">
    <property type="entry name" value="AB_hydrolase_1"/>
</dbReference>
<dbReference type="InterPro" id="IPR029058">
    <property type="entry name" value="AB_hydrolase_fold"/>
</dbReference>
<reference evidence="2 3" key="1">
    <citation type="submission" date="2014-12" db="EMBL/GenBank/DDBJ databases">
        <title>Genome assembly of Enhygromyxa salina DSM 15201.</title>
        <authorList>
            <person name="Sharma G."/>
            <person name="Subramanian S."/>
        </authorList>
    </citation>
    <scope>NUCLEOTIDE SEQUENCE [LARGE SCALE GENOMIC DNA]</scope>
    <source>
        <strain evidence="2 3">DSM 15201</strain>
    </source>
</reference>
<dbReference type="Pfam" id="PF12697">
    <property type="entry name" value="Abhydrolase_6"/>
    <property type="match status" value="1"/>
</dbReference>
<dbReference type="EMBL" id="JMCC02000002">
    <property type="protein sequence ID" value="KIG19450.1"/>
    <property type="molecule type" value="Genomic_DNA"/>
</dbReference>
<evidence type="ECO:0000259" key="1">
    <source>
        <dbReference type="Pfam" id="PF12697"/>
    </source>
</evidence>
<comment type="caution">
    <text evidence="2">The sequence shown here is derived from an EMBL/GenBank/DDBJ whole genome shotgun (WGS) entry which is preliminary data.</text>
</comment>
<proteinExistence type="predicted"/>
<dbReference type="Gene3D" id="3.40.50.1820">
    <property type="entry name" value="alpha/beta hydrolase"/>
    <property type="match status" value="1"/>
</dbReference>
<dbReference type="PANTHER" id="PTHR43194:SF5">
    <property type="entry name" value="PIMELOYL-[ACYL-CARRIER PROTEIN] METHYL ESTER ESTERASE"/>
    <property type="match status" value="1"/>
</dbReference>
<evidence type="ECO:0000313" key="3">
    <source>
        <dbReference type="Proteomes" id="UP000031599"/>
    </source>
</evidence>
<keyword evidence="2" id="KW-0378">Hydrolase</keyword>
<protein>
    <submittedName>
        <fullName evidence="2">Putative hydrolase</fullName>
    </submittedName>
</protein>